<protein>
    <submittedName>
        <fullName evidence="5">TrmH family tRNA/rRNA methyltransferase</fullName>
    </submittedName>
</protein>
<dbReference type="Gene3D" id="3.40.1280.10">
    <property type="match status" value="1"/>
</dbReference>
<accession>A0A6V7RKA2</accession>
<evidence type="ECO:0000259" key="4">
    <source>
        <dbReference type="SMART" id="SM00967"/>
    </source>
</evidence>
<proteinExistence type="inferred from homology"/>
<dbReference type="EMBL" id="CAJEWE010000010">
    <property type="protein sequence ID" value="CAD2077841.1"/>
    <property type="molecule type" value="Genomic_DNA"/>
</dbReference>
<evidence type="ECO:0000313" key="5">
    <source>
        <dbReference type="EMBL" id="CAD2077841.1"/>
    </source>
</evidence>
<dbReference type="GO" id="GO:0032259">
    <property type="term" value="P:methylation"/>
    <property type="evidence" value="ECO:0007669"/>
    <property type="project" value="UniProtKB-KW"/>
</dbReference>
<gene>
    <name evidence="5" type="ORF">JEOSCH030_01402</name>
</gene>
<dbReference type="InterPro" id="IPR029028">
    <property type="entry name" value="Alpha/beta_knot_MTases"/>
</dbReference>
<dbReference type="GO" id="GO:0008173">
    <property type="term" value="F:RNA methyltransferase activity"/>
    <property type="evidence" value="ECO:0007669"/>
    <property type="project" value="InterPro"/>
</dbReference>
<evidence type="ECO:0000313" key="6">
    <source>
        <dbReference type="Proteomes" id="UP000521032"/>
    </source>
</evidence>
<dbReference type="InterPro" id="IPR029064">
    <property type="entry name" value="Ribosomal_eL30-like_sf"/>
</dbReference>
<dbReference type="InterPro" id="IPR029026">
    <property type="entry name" value="tRNA_m1G_MTases_N"/>
</dbReference>
<dbReference type="SMART" id="SM00967">
    <property type="entry name" value="SpoU_sub_bind"/>
    <property type="match status" value="1"/>
</dbReference>
<reference evidence="5 6" key="1">
    <citation type="submission" date="2020-07" db="EMBL/GenBank/DDBJ databases">
        <authorList>
            <person name="Criscuolo A."/>
        </authorList>
    </citation>
    <scope>NUCLEOTIDE SEQUENCE [LARGE SCALE GENOMIC DNA]</scope>
    <source>
        <strain evidence="6">CIP 111030</strain>
    </source>
</reference>
<dbReference type="RefSeq" id="WP_186088133.1">
    <property type="nucleotide sequence ID" value="NZ_BMDB01000001.1"/>
</dbReference>
<dbReference type="InterPro" id="IPR051259">
    <property type="entry name" value="rRNA_Methyltransferase"/>
</dbReference>
<dbReference type="SUPFAM" id="SSF55315">
    <property type="entry name" value="L30e-like"/>
    <property type="match status" value="1"/>
</dbReference>
<keyword evidence="3 5" id="KW-0808">Transferase</keyword>
<keyword evidence="2 5" id="KW-0489">Methyltransferase</keyword>
<dbReference type="GO" id="GO:0006396">
    <property type="term" value="P:RNA processing"/>
    <property type="evidence" value="ECO:0007669"/>
    <property type="project" value="InterPro"/>
</dbReference>
<dbReference type="InterPro" id="IPR053888">
    <property type="entry name" value="MRM3-like_sub_bind"/>
</dbReference>
<dbReference type="InterPro" id="IPR001537">
    <property type="entry name" value="SpoU_MeTrfase"/>
</dbReference>
<dbReference type="GO" id="GO:0005737">
    <property type="term" value="C:cytoplasm"/>
    <property type="evidence" value="ECO:0007669"/>
    <property type="project" value="UniProtKB-ARBA"/>
</dbReference>
<dbReference type="Pfam" id="PF22435">
    <property type="entry name" value="MRM3-like_sub_bind"/>
    <property type="match status" value="1"/>
</dbReference>
<dbReference type="InterPro" id="IPR013123">
    <property type="entry name" value="SpoU_subst-bd"/>
</dbReference>
<keyword evidence="6" id="KW-1185">Reference proteome</keyword>
<dbReference type="Gene3D" id="3.30.1330.30">
    <property type="match status" value="1"/>
</dbReference>
<comment type="caution">
    <text evidence="5">The sequence shown here is derived from an EMBL/GenBank/DDBJ whole genome shotgun (WGS) entry which is preliminary data.</text>
</comment>
<sequence>MVITSKDNARIKEVRKLHKKKTRDKEKLYLIEGEHLIEVAKENNAPIKEVFIQEDKTFDLNLGSVKVTEVNDGVMKTLSTLVTPPGILAVVGEVDTIENSKRVLIIDGVQDPGNLGTLIRTADAFNFKQIVMSPDTVDAYNDKVLRSAQGSHFHVSLSRRDLNEFLDTFDGDVVTTSLEGDTELKVDESKNIALILGNEGKGVTAALIKRSDKQFKIDMTGHAESLNVAVAGGILMHQFRV</sequence>
<dbReference type="GO" id="GO:0003723">
    <property type="term" value="F:RNA binding"/>
    <property type="evidence" value="ECO:0007669"/>
    <property type="project" value="InterPro"/>
</dbReference>
<dbReference type="Proteomes" id="UP000521032">
    <property type="component" value="Unassembled WGS sequence"/>
</dbReference>
<dbReference type="PANTHER" id="PTHR43191">
    <property type="entry name" value="RRNA METHYLTRANSFERASE 3"/>
    <property type="match status" value="1"/>
</dbReference>
<feature type="domain" description="RNA 2-O ribose methyltransferase substrate binding" evidence="4">
    <location>
        <begin position="30"/>
        <end position="97"/>
    </location>
</feature>
<dbReference type="PANTHER" id="PTHR43191:SF2">
    <property type="entry name" value="RRNA METHYLTRANSFERASE 3, MITOCHONDRIAL"/>
    <property type="match status" value="1"/>
</dbReference>
<dbReference type="CDD" id="cd18095">
    <property type="entry name" value="SpoU-like_rRNA-MTase"/>
    <property type="match status" value="1"/>
</dbReference>
<evidence type="ECO:0000256" key="2">
    <source>
        <dbReference type="ARBA" id="ARBA00022603"/>
    </source>
</evidence>
<name>A0A6V7RKA2_9BACL</name>
<comment type="similarity">
    <text evidence="1">Belongs to the class IV-like SAM-binding methyltransferase superfamily. RNA methyltransferase TrmH family.</text>
</comment>
<organism evidence="5 6">
    <name type="scientific">Phocicoccus schoeneichii</name>
    <dbReference type="NCBI Taxonomy" id="1812261"/>
    <lineage>
        <taxon>Bacteria</taxon>
        <taxon>Bacillati</taxon>
        <taxon>Bacillota</taxon>
        <taxon>Bacilli</taxon>
        <taxon>Bacillales</taxon>
        <taxon>Salinicoccaceae</taxon>
        <taxon>Phocicoccus</taxon>
    </lineage>
</organism>
<dbReference type="SUPFAM" id="SSF75217">
    <property type="entry name" value="alpha/beta knot"/>
    <property type="match status" value="1"/>
</dbReference>
<evidence type="ECO:0000256" key="3">
    <source>
        <dbReference type="ARBA" id="ARBA00022679"/>
    </source>
</evidence>
<evidence type="ECO:0000256" key="1">
    <source>
        <dbReference type="ARBA" id="ARBA00007228"/>
    </source>
</evidence>
<dbReference type="Pfam" id="PF00588">
    <property type="entry name" value="SpoU_methylase"/>
    <property type="match status" value="1"/>
</dbReference>
<dbReference type="AlphaFoldDB" id="A0A6V7RKA2"/>